<evidence type="ECO:0000256" key="1">
    <source>
        <dbReference type="SAM" id="Phobius"/>
    </source>
</evidence>
<feature type="transmembrane region" description="Helical" evidence="1">
    <location>
        <begin position="69"/>
        <end position="89"/>
    </location>
</feature>
<keyword evidence="1" id="KW-0472">Membrane</keyword>
<evidence type="ECO:0000313" key="3">
    <source>
        <dbReference type="Proteomes" id="UP001161691"/>
    </source>
</evidence>
<feature type="transmembrane region" description="Helical" evidence="1">
    <location>
        <begin position="45"/>
        <end position="62"/>
    </location>
</feature>
<feature type="transmembrane region" description="Helical" evidence="1">
    <location>
        <begin position="12"/>
        <end position="33"/>
    </location>
</feature>
<reference evidence="2" key="1">
    <citation type="submission" date="2023-04" db="EMBL/GenBank/DDBJ databases">
        <title>Comparative genomic analysis of Cohnella hashimotonis sp. nov., isolated from the International Space Station.</title>
        <authorList>
            <person name="Venkateswaran K."/>
            <person name="Simpson A."/>
        </authorList>
    </citation>
    <scope>NUCLEOTIDE SEQUENCE</scope>
    <source>
        <strain evidence="2">F6_2S_P_1</strain>
    </source>
</reference>
<dbReference type="EMBL" id="JAGRPV010000001">
    <property type="protein sequence ID" value="MDI4647847.1"/>
    <property type="molecule type" value="Genomic_DNA"/>
</dbReference>
<evidence type="ECO:0000313" key="2">
    <source>
        <dbReference type="EMBL" id="MDI4647847.1"/>
    </source>
</evidence>
<accession>A0ABT6TPU7</accession>
<keyword evidence="1" id="KW-0812">Transmembrane</keyword>
<proteinExistence type="predicted"/>
<keyword evidence="1" id="KW-1133">Transmembrane helix</keyword>
<sequence length="185" mass="21637">MYKETRKRTFKIVFLVLLLLMILVDASLLILYLNGYVLFFLKESIVLSFILAHVVIMLLFSISLSWARAILIISMPIVLGVGLGVYLYAHYALPQWSYQQFDSPQHKHSLVLRYRTATLGESHYFFETYQKSSNRLLLRHTPSDDFNFILQHDENYTGIQQVRWLNESTIQFDVQGTKKILSLNL</sequence>
<name>A0ABT6TPU7_9BACL</name>
<protein>
    <submittedName>
        <fullName evidence="2">Uncharacterized protein</fullName>
    </submittedName>
</protein>
<gene>
    <name evidence="2" type="ORF">KB449_23050</name>
</gene>
<keyword evidence="3" id="KW-1185">Reference proteome</keyword>
<comment type="caution">
    <text evidence="2">The sequence shown here is derived from an EMBL/GenBank/DDBJ whole genome shotgun (WGS) entry which is preliminary data.</text>
</comment>
<dbReference type="Proteomes" id="UP001161691">
    <property type="component" value="Unassembled WGS sequence"/>
</dbReference>
<dbReference type="RefSeq" id="WP_282910590.1">
    <property type="nucleotide sequence ID" value="NZ_JAGRPV010000001.1"/>
</dbReference>
<organism evidence="2 3">
    <name type="scientific">Cohnella hashimotonis</name>
    <dbReference type="NCBI Taxonomy" id="2826895"/>
    <lineage>
        <taxon>Bacteria</taxon>
        <taxon>Bacillati</taxon>
        <taxon>Bacillota</taxon>
        <taxon>Bacilli</taxon>
        <taxon>Bacillales</taxon>
        <taxon>Paenibacillaceae</taxon>
        <taxon>Cohnella</taxon>
    </lineage>
</organism>